<dbReference type="Proteomes" id="UP001212841">
    <property type="component" value="Unassembled WGS sequence"/>
</dbReference>
<protein>
    <recommendedName>
        <fullName evidence="4">IgA peptidase M64-domain-containing protein</fullName>
    </recommendedName>
</protein>
<evidence type="ECO:0008006" key="4">
    <source>
        <dbReference type="Google" id="ProtNLM"/>
    </source>
</evidence>
<dbReference type="InterPro" id="IPR024079">
    <property type="entry name" value="MetalloPept_cat_dom_sf"/>
</dbReference>
<dbReference type="AlphaFoldDB" id="A0AAD5X1U9"/>
<evidence type="ECO:0000313" key="2">
    <source>
        <dbReference type="EMBL" id="KAJ3046627.1"/>
    </source>
</evidence>
<dbReference type="Pfam" id="PF09471">
    <property type="entry name" value="Peptidase_M64"/>
    <property type="match status" value="1"/>
</dbReference>
<reference evidence="2" key="1">
    <citation type="submission" date="2020-05" db="EMBL/GenBank/DDBJ databases">
        <title>Phylogenomic resolution of chytrid fungi.</title>
        <authorList>
            <person name="Stajich J.E."/>
            <person name="Amses K."/>
            <person name="Simmons R."/>
            <person name="Seto K."/>
            <person name="Myers J."/>
            <person name="Bonds A."/>
            <person name="Quandt C.A."/>
            <person name="Barry K."/>
            <person name="Liu P."/>
            <person name="Grigoriev I."/>
            <person name="Longcore J.E."/>
            <person name="James T.Y."/>
        </authorList>
    </citation>
    <scope>NUCLEOTIDE SEQUENCE</scope>
    <source>
        <strain evidence="2">JEL0318</strain>
    </source>
</reference>
<name>A0AAD5X1U9_9FUNG</name>
<dbReference type="InterPro" id="IPR019026">
    <property type="entry name" value="Peptidase_M64_IgA"/>
</dbReference>
<dbReference type="Gene3D" id="3.40.390.10">
    <property type="entry name" value="Collagenase (Catalytic Domain)"/>
    <property type="match status" value="1"/>
</dbReference>
<sequence>MHLLALQSLLLFLPLSQAHTQQPLISAPSPPTTSTTLPHRITLLKQLQTCTILSSLPTTYRPFPTAPLIHRSAAIREEPSKQLASSEDEVIEIVGPDEESCLSVVQQVCGGRVEMLGDGVGDALVGEEDLEIVKIVDGGKPKNRIDVVFMGDGYTNSERDKFFSDVRRLTSDMFNGTTFASTLPLFNIWAVYKPSKETGIGVGGIPKDTAFGLYRDGTELRGIYCSKASYARRLCHTHLPPSACDYPSLIGNDDYYGGLGGEFVISTSSKTSGTVVLRHEMGHNFVSVGEEYDGGQVYEGVNSSPSLWGLKWRHWMEEGERVREERAVLRVQDYSWYDLAKGAYRISFRSDGFWKKWFMQISASGVEVDGAMEVYLDGKPLSWHTTGNLDRGFHRWYREERLTAGQHELVFKSGVPPKVGAPIRQLCSVTLHETMGEDLYRWNNSVISAYPVWSLYGRKKYRPTNEGCLMRNMSSEAFCSVCKEGLWQNLLSKISLIDEITISHTPATSSFLSLFSRNEKKKTQVSVTTLPLAQFRVGSKIEGEEFLVRWYVGGREREELRGQWSVEVEDGEGKGNGKWEVDVEFVTREVRKDLRGVMKERRRVDV</sequence>
<gene>
    <name evidence="2" type="ORF">HK097_000677</name>
</gene>
<evidence type="ECO:0000256" key="1">
    <source>
        <dbReference type="SAM" id="SignalP"/>
    </source>
</evidence>
<comment type="caution">
    <text evidence="2">The sequence shown here is derived from an EMBL/GenBank/DDBJ whole genome shotgun (WGS) entry which is preliminary data.</text>
</comment>
<dbReference type="EMBL" id="JADGJD010001126">
    <property type="protein sequence ID" value="KAJ3046627.1"/>
    <property type="molecule type" value="Genomic_DNA"/>
</dbReference>
<organism evidence="2 3">
    <name type="scientific">Rhizophlyctis rosea</name>
    <dbReference type="NCBI Taxonomy" id="64517"/>
    <lineage>
        <taxon>Eukaryota</taxon>
        <taxon>Fungi</taxon>
        <taxon>Fungi incertae sedis</taxon>
        <taxon>Chytridiomycota</taxon>
        <taxon>Chytridiomycota incertae sedis</taxon>
        <taxon>Chytridiomycetes</taxon>
        <taxon>Rhizophlyctidales</taxon>
        <taxon>Rhizophlyctidaceae</taxon>
        <taxon>Rhizophlyctis</taxon>
    </lineage>
</organism>
<feature type="signal peptide" evidence="1">
    <location>
        <begin position="1"/>
        <end position="18"/>
    </location>
</feature>
<proteinExistence type="predicted"/>
<dbReference type="GO" id="GO:0008237">
    <property type="term" value="F:metallopeptidase activity"/>
    <property type="evidence" value="ECO:0007669"/>
    <property type="project" value="InterPro"/>
</dbReference>
<keyword evidence="1" id="KW-0732">Signal</keyword>
<accession>A0AAD5X1U9</accession>
<keyword evidence="3" id="KW-1185">Reference proteome</keyword>
<evidence type="ECO:0000313" key="3">
    <source>
        <dbReference type="Proteomes" id="UP001212841"/>
    </source>
</evidence>
<feature type="chain" id="PRO_5042160629" description="IgA peptidase M64-domain-containing protein" evidence="1">
    <location>
        <begin position="19"/>
        <end position="606"/>
    </location>
</feature>